<gene>
    <name evidence="4" type="ORF">ACFONP_04975</name>
</gene>
<dbReference type="Proteomes" id="UP001595607">
    <property type="component" value="Unassembled WGS sequence"/>
</dbReference>
<accession>A0ABV7M9F5</accession>
<evidence type="ECO:0000313" key="5">
    <source>
        <dbReference type="Proteomes" id="UP001595607"/>
    </source>
</evidence>
<dbReference type="InterPro" id="IPR011250">
    <property type="entry name" value="OMP/PagP_B-barrel"/>
</dbReference>
<evidence type="ECO:0000256" key="1">
    <source>
        <dbReference type="ARBA" id="ARBA00022729"/>
    </source>
</evidence>
<evidence type="ECO:0000256" key="2">
    <source>
        <dbReference type="SAM" id="SignalP"/>
    </source>
</evidence>
<name>A0ABV7M9F5_9PROT</name>
<sequence length="257" mass="27205">MPKKILMIGAAGLAMASASAVAQDSDYYVSVKAGFSQMGQSNNSGDMNQDFVLGLGAGTLTSDAAYRFETDFELGGFASVAVGKSTGYGPFRSELELSYTTNRTADHSNLQALGGNVSGVDAGILFNTNTPLGITTGRLLEDAQGSVNTIGVMVNGYYDFTVANERVHPFVGVGIGAMNVDVRYKPSGADFADDSATVFGYQAMIGADYDLTDSTVLHAGFRYRGAQPVEIETNLLPSDLEVDVNQFIAEIGYAWKF</sequence>
<dbReference type="Gene3D" id="2.40.160.20">
    <property type="match status" value="1"/>
</dbReference>
<dbReference type="Pfam" id="PF13505">
    <property type="entry name" value="OMP_b-brl"/>
    <property type="match status" value="1"/>
</dbReference>
<keyword evidence="1 2" id="KW-0732">Signal</keyword>
<reference evidence="5" key="1">
    <citation type="journal article" date="2019" name="Int. J. Syst. Evol. Microbiol.">
        <title>The Global Catalogue of Microorganisms (GCM) 10K type strain sequencing project: providing services to taxonomists for standard genome sequencing and annotation.</title>
        <authorList>
            <consortium name="The Broad Institute Genomics Platform"/>
            <consortium name="The Broad Institute Genome Sequencing Center for Infectious Disease"/>
            <person name="Wu L."/>
            <person name="Ma J."/>
        </authorList>
    </citation>
    <scope>NUCLEOTIDE SEQUENCE [LARGE SCALE GENOMIC DNA]</scope>
    <source>
        <strain evidence="5">KCTC 22245</strain>
    </source>
</reference>
<dbReference type="EMBL" id="JBHRVA010000002">
    <property type="protein sequence ID" value="MFC3302080.1"/>
    <property type="molecule type" value="Genomic_DNA"/>
</dbReference>
<comment type="caution">
    <text evidence="4">The sequence shown here is derived from an EMBL/GenBank/DDBJ whole genome shotgun (WGS) entry which is preliminary data.</text>
</comment>
<keyword evidence="5" id="KW-1185">Reference proteome</keyword>
<protein>
    <submittedName>
        <fullName evidence="4">Outer membrane beta-barrel protein</fullName>
    </submittedName>
</protein>
<feature type="domain" description="Outer membrane protein beta-barrel" evidence="3">
    <location>
        <begin position="9"/>
        <end position="253"/>
    </location>
</feature>
<proteinExistence type="predicted"/>
<feature type="signal peptide" evidence="2">
    <location>
        <begin position="1"/>
        <end position="22"/>
    </location>
</feature>
<evidence type="ECO:0000313" key="4">
    <source>
        <dbReference type="EMBL" id="MFC3302080.1"/>
    </source>
</evidence>
<organism evidence="4 5">
    <name type="scientific">Parvularcula lutaonensis</name>
    <dbReference type="NCBI Taxonomy" id="491923"/>
    <lineage>
        <taxon>Bacteria</taxon>
        <taxon>Pseudomonadati</taxon>
        <taxon>Pseudomonadota</taxon>
        <taxon>Alphaproteobacteria</taxon>
        <taxon>Parvularculales</taxon>
        <taxon>Parvularculaceae</taxon>
        <taxon>Parvularcula</taxon>
    </lineage>
</organism>
<feature type="chain" id="PRO_5047460028" evidence="2">
    <location>
        <begin position="23"/>
        <end position="257"/>
    </location>
</feature>
<dbReference type="RefSeq" id="WP_189574283.1">
    <property type="nucleotide sequence ID" value="NZ_BMXU01000001.1"/>
</dbReference>
<evidence type="ECO:0000259" key="3">
    <source>
        <dbReference type="Pfam" id="PF13505"/>
    </source>
</evidence>
<dbReference type="InterPro" id="IPR027385">
    <property type="entry name" value="Beta-barrel_OMP"/>
</dbReference>
<dbReference type="SUPFAM" id="SSF56925">
    <property type="entry name" value="OMPA-like"/>
    <property type="match status" value="1"/>
</dbReference>